<keyword evidence="3" id="KW-1185">Reference proteome</keyword>
<gene>
    <name evidence="2" type="ORF">HCU73_16685</name>
</gene>
<evidence type="ECO:0000313" key="3">
    <source>
        <dbReference type="Proteomes" id="UP000526408"/>
    </source>
</evidence>
<dbReference type="Proteomes" id="UP000526408">
    <property type="component" value="Unassembled WGS sequence"/>
</dbReference>
<keyword evidence="1" id="KW-0732">Signal</keyword>
<evidence type="ECO:0000313" key="2">
    <source>
        <dbReference type="EMBL" id="NKX46231.1"/>
    </source>
</evidence>
<dbReference type="RefSeq" id="WP_168624614.1">
    <property type="nucleotide sequence ID" value="NZ_JAAZQQ010000006.1"/>
</dbReference>
<comment type="caution">
    <text evidence="2">The sequence shown here is derived from an EMBL/GenBank/DDBJ whole genome shotgun (WGS) entry which is preliminary data.</text>
</comment>
<protein>
    <recommendedName>
        <fullName evidence="4">Lipoprotein</fullName>
    </recommendedName>
</protein>
<dbReference type="AlphaFoldDB" id="A0A7X6H1B5"/>
<proteinExistence type="predicted"/>
<reference evidence="2 3" key="1">
    <citation type="submission" date="2020-04" db="EMBL/GenBank/DDBJ databases">
        <authorList>
            <person name="Yoon J."/>
        </authorList>
    </citation>
    <scope>NUCLEOTIDE SEQUENCE [LARGE SCALE GENOMIC DNA]</scope>
    <source>
        <strain evidence="2 3">KMU-115</strain>
    </source>
</reference>
<sequence>MRAVLVLCLSLILLTACGRPLTEAERAYMADLQADSFDPVPVRIARNPFLGLIVQRYPARPQVTCRERVAPPPEGPVVEGRTGGMVLFNTLMVRPDMHVPDYTVMADGRRHLYAAMFFAHEMTHVWQWQNRAVTGYHPWRAAREHATVEDPYLFDTEDDRRFLDYGYEAQASLVEEYVCCRALDPAGARTARLERLIGQAMPVTPWRARADAVELYLPWDGIEPRGMCS</sequence>
<dbReference type="EMBL" id="JAAZQQ010000006">
    <property type="protein sequence ID" value="NKX46231.1"/>
    <property type="molecule type" value="Genomic_DNA"/>
</dbReference>
<organism evidence="2 3">
    <name type="scientific">Roseicyclus persicicus</name>
    <dbReference type="NCBI Taxonomy" id="2650661"/>
    <lineage>
        <taxon>Bacteria</taxon>
        <taxon>Pseudomonadati</taxon>
        <taxon>Pseudomonadota</taxon>
        <taxon>Alphaproteobacteria</taxon>
        <taxon>Rhodobacterales</taxon>
        <taxon>Roseobacteraceae</taxon>
        <taxon>Roseicyclus</taxon>
    </lineage>
</organism>
<feature type="signal peptide" evidence="1">
    <location>
        <begin position="1"/>
        <end position="18"/>
    </location>
</feature>
<feature type="chain" id="PRO_5031011250" description="Lipoprotein" evidence="1">
    <location>
        <begin position="19"/>
        <end position="229"/>
    </location>
</feature>
<dbReference type="PROSITE" id="PS51257">
    <property type="entry name" value="PROKAR_LIPOPROTEIN"/>
    <property type="match status" value="1"/>
</dbReference>
<accession>A0A7X6H1B5</accession>
<evidence type="ECO:0008006" key="4">
    <source>
        <dbReference type="Google" id="ProtNLM"/>
    </source>
</evidence>
<evidence type="ECO:0000256" key="1">
    <source>
        <dbReference type="SAM" id="SignalP"/>
    </source>
</evidence>
<name>A0A7X6H1B5_9RHOB</name>